<evidence type="ECO:0000313" key="2">
    <source>
        <dbReference type="Proteomes" id="UP000252733"/>
    </source>
</evidence>
<proteinExistence type="predicted"/>
<name>A0A2T0XQ18_9BACT</name>
<gene>
    <name evidence="1" type="ORF">DFO77_112128</name>
</gene>
<sequence length="48" mass="5768">MVLILKGSSIVIFMQLKKKSYFRCDVLVRHFILWDGIVSHEMKRYPKI</sequence>
<comment type="caution">
    <text evidence="1">The sequence shown here is derived from an EMBL/GenBank/DDBJ whole genome shotgun (WGS) entry which is preliminary data.</text>
</comment>
<reference evidence="1 2" key="1">
    <citation type="submission" date="2018-07" db="EMBL/GenBank/DDBJ databases">
        <title>Freshwater and sediment microbial communities from various areas in North America, analyzing microbe dynamics in response to fracking.</title>
        <authorList>
            <person name="Lamendella R."/>
        </authorList>
    </citation>
    <scope>NUCLEOTIDE SEQUENCE [LARGE SCALE GENOMIC DNA]</scope>
    <source>
        <strain evidence="1 2">160A</strain>
    </source>
</reference>
<keyword evidence="2" id="KW-1185">Reference proteome</keyword>
<dbReference type="EMBL" id="QPIZ01000012">
    <property type="protein sequence ID" value="RCW33964.1"/>
    <property type="molecule type" value="Genomic_DNA"/>
</dbReference>
<dbReference type="AlphaFoldDB" id="A0A2T0XQ18"/>
<organism evidence="1 2">
    <name type="scientific">Marinilabilia salmonicolor</name>
    <dbReference type="NCBI Taxonomy" id="989"/>
    <lineage>
        <taxon>Bacteria</taxon>
        <taxon>Pseudomonadati</taxon>
        <taxon>Bacteroidota</taxon>
        <taxon>Bacteroidia</taxon>
        <taxon>Marinilabiliales</taxon>
        <taxon>Marinilabiliaceae</taxon>
        <taxon>Marinilabilia</taxon>
    </lineage>
</organism>
<dbReference type="Proteomes" id="UP000252733">
    <property type="component" value="Unassembled WGS sequence"/>
</dbReference>
<evidence type="ECO:0000313" key="1">
    <source>
        <dbReference type="EMBL" id="RCW33964.1"/>
    </source>
</evidence>
<accession>A0A2T0XQ18</accession>
<protein>
    <submittedName>
        <fullName evidence="1">Uncharacterized protein</fullName>
    </submittedName>
</protein>